<protein>
    <submittedName>
        <fullName evidence="2">Uncharacterized protein</fullName>
    </submittedName>
</protein>
<keyword evidence="1" id="KW-0812">Transmembrane</keyword>
<evidence type="ECO:0000313" key="2">
    <source>
        <dbReference type="EMBL" id="OGH77745.1"/>
    </source>
</evidence>
<feature type="transmembrane region" description="Helical" evidence="1">
    <location>
        <begin position="16"/>
        <end position="39"/>
    </location>
</feature>
<name>A0A1F6N1A4_9BACT</name>
<proteinExistence type="predicted"/>
<gene>
    <name evidence="2" type="ORF">A2983_03840</name>
</gene>
<reference evidence="2 3" key="1">
    <citation type="journal article" date="2016" name="Nat. Commun.">
        <title>Thousands of microbial genomes shed light on interconnected biogeochemical processes in an aquifer system.</title>
        <authorList>
            <person name="Anantharaman K."/>
            <person name="Brown C.T."/>
            <person name="Hug L.A."/>
            <person name="Sharon I."/>
            <person name="Castelle C.J."/>
            <person name="Probst A.J."/>
            <person name="Thomas B.C."/>
            <person name="Singh A."/>
            <person name="Wilkins M.J."/>
            <person name="Karaoz U."/>
            <person name="Brodie E.L."/>
            <person name="Williams K.H."/>
            <person name="Hubbard S.S."/>
            <person name="Banfield J.F."/>
        </authorList>
    </citation>
    <scope>NUCLEOTIDE SEQUENCE [LARGE SCALE GENOMIC DNA]</scope>
</reference>
<evidence type="ECO:0000256" key="1">
    <source>
        <dbReference type="SAM" id="Phobius"/>
    </source>
</evidence>
<dbReference type="AlphaFoldDB" id="A0A1F6N1A4"/>
<dbReference type="EMBL" id="MFQH01000023">
    <property type="protein sequence ID" value="OGH77745.1"/>
    <property type="molecule type" value="Genomic_DNA"/>
</dbReference>
<comment type="caution">
    <text evidence="2">The sequence shown here is derived from an EMBL/GenBank/DDBJ whole genome shotgun (WGS) entry which is preliminary data.</text>
</comment>
<accession>A0A1F6N1A4</accession>
<dbReference type="Proteomes" id="UP000177040">
    <property type="component" value="Unassembled WGS sequence"/>
</dbReference>
<organism evidence="2 3">
    <name type="scientific">Candidatus Magasanikbacteria bacterium RIFCSPLOWO2_01_FULL_40_15</name>
    <dbReference type="NCBI Taxonomy" id="1798686"/>
    <lineage>
        <taxon>Bacteria</taxon>
        <taxon>Candidatus Magasanikiibacteriota</taxon>
    </lineage>
</organism>
<sequence>MENESNGNNSWLQDNIMSILVFFCFILIILVGFFSYIVSDLKASIAGDKTTDINKIETGTNIPLDQPDQKIAPVETVNPGPQVQVNSSDPGVEQIVKKVFKHVFLPSGEVQIQTITNADELRKINPLFYQFAKSGDHILVYKDRAILYDPVADLVLDIIHIANK</sequence>
<keyword evidence="1" id="KW-1133">Transmembrane helix</keyword>
<evidence type="ECO:0000313" key="3">
    <source>
        <dbReference type="Proteomes" id="UP000177040"/>
    </source>
</evidence>
<keyword evidence="1" id="KW-0472">Membrane</keyword>